<sequence>MLKNYFKIAVRNIARSKAYSFINIAGLTLGITCCSLLFLFVMDEMAYDSMHSKRDQIYRVIEISTEGDETRYFGQTTPQTGPTLASDYEEISQYTRLFRFGGHVNFSIGDTKFAEREYCYADSSFFDVFDFELVQGDRETALSKPNSMIIDEEWAHTLFGNEDPLGKEIALAHRDTYVITGVMKKVPQNSHLQIRILVSVPYSDEFFSKYQTDWNTYGASTYVVFNEKASPSAFAKKIPAFVEKYFKPEANRNFYLQPLSDIHFGSQNIEYGSEATKGQKAYIYIFMGIGIFMLLIACINYMNLATAKSLHRGKEIGMRKVSGALRYQLIIQFLSESTFIAFIALALSIGLVDLLLPYFNVLTDKSFVFNTETFGNILALLFLITLAIGLLSGIYPAIVMSKLRPANILKGSMSTGKGSVTLRKVLVVTQFTLSIIMIIATIVASNQMKYIQNRSLGFNKEQLLVVDINNGEVRRRFEAMKSEFANSPYITKVAVSSRVPGEWKNLQEVYVKSQGNSQDSIRTNYIGFDEHMIDVYEMKLASGSNFTGNIAEDSLHVLINDTAVSALGLSDPLGNYIQIGQGQYKVIGVLADFNFESLHNEIAPLVLGYRSNVFQPIDYFSLKFDPEHMEEAIAHASKVHNQFDESTPIEYHFLDEQWEQFYKNDKRAGNIFTIGAGITIFIACLGLFGLASFIIQKRTKEIGVRKVLGASVGDLFLLLAKTFILQVLLAFIIAIPVSWYIMSDWLKNFAFRFEMGVVEFLIAGLVAVVIAILSVSYRVVKAALLNPVNTLRTE</sequence>
<feature type="domain" description="ABC3 transporter permease C-terminal" evidence="7">
    <location>
        <begin position="289"/>
        <end position="403"/>
    </location>
</feature>
<evidence type="ECO:0000256" key="3">
    <source>
        <dbReference type="ARBA" id="ARBA00022692"/>
    </source>
</evidence>
<accession>A0A937FUT8</accession>
<feature type="domain" description="MacB-like periplasmic core" evidence="8">
    <location>
        <begin position="433"/>
        <end position="594"/>
    </location>
</feature>
<dbReference type="InterPro" id="IPR050250">
    <property type="entry name" value="Macrolide_Exporter_MacB"/>
</dbReference>
<feature type="transmembrane region" description="Helical" evidence="6">
    <location>
        <begin position="421"/>
        <end position="444"/>
    </location>
</feature>
<keyword evidence="10" id="KW-1185">Reference proteome</keyword>
<gene>
    <name evidence="9" type="ORF">JMN32_01160</name>
</gene>
<dbReference type="EMBL" id="JAEUGD010000002">
    <property type="protein sequence ID" value="MBL6444897.1"/>
    <property type="molecule type" value="Genomic_DNA"/>
</dbReference>
<keyword evidence="3 6" id="KW-0812">Transmembrane</keyword>
<evidence type="ECO:0000313" key="9">
    <source>
        <dbReference type="EMBL" id="MBL6444897.1"/>
    </source>
</evidence>
<evidence type="ECO:0000256" key="2">
    <source>
        <dbReference type="ARBA" id="ARBA00022475"/>
    </source>
</evidence>
<organism evidence="9 10">
    <name type="scientific">Fulvivirga marina</name>
    <dbReference type="NCBI Taxonomy" id="2494733"/>
    <lineage>
        <taxon>Bacteria</taxon>
        <taxon>Pseudomonadati</taxon>
        <taxon>Bacteroidota</taxon>
        <taxon>Cytophagia</taxon>
        <taxon>Cytophagales</taxon>
        <taxon>Fulvivirgaceae</taxon>
        <taxon>Fulvivirga</taxon>
    </lineage>
</organism>
<keyword evidence="2" id="KW-1003">Cell membrane</keyword>
<dbReference type="Pfam" id="PF12704">
    <property type="entry name" value="MacB_PCD"/>
    <property type="match status" value="2"/>
</dbReference>
<reference evidence="9" key="1">
    <citation type="submission" date="2021-01" db="EMBL/GenBank/DDBJ databases">
        <title>Fulvivirga kasyanovii gen. nov., sp nov., a novel member of the phylum Bacteroidetes isolated from seawater in a mussel farm.</title>
        <authorList>
            <person name="Zhao L.-H."/>
            <person name="Wang Z.-J."/>
        </authorList>
    </citation>
    <scope>NUCLEOTIDE SEQUENCE</scope>
    <source>
        <strain evidence="9">29W222</strain>
    </source>
</reference>
<feature type="transmembrane region" description="Helical" evidence="6">
    <location>
        <begin position="21"/>
        <end position="42"/>
    </location>
</feature>
<proteinExistence type="predicted"/>
<dbReference type="AlphaFoldDB" id="A0A937FUT8"/>
<evidence type="ECO:0000256" key="4">
    <source>
        <dbReference type="ARBA" id="ARBA00022989"/>
    </source>
</evidence>
<feature type="domain" description="ABC3 transporter permease C-terminal" evidence="7">
    <location>
        <begin position="675"/>
        <end position="781"/>
    </location>
</feature>
<protein>
    <submittedName>
        <fullName evidence="9">ABC transporter permease</fullName>
    </submittedName>
</protein>
<keyword evidence="5 6" id="KW-0472">Membrane</keyword>
<dbReference type="GO" id="GO:0005886">
    <property type="term" value="C:plasma membrane"/>
    <property type="evidence" value="ECO:0007669"/>
    <property type="project" value="UniProtKB-SubCell"/>
</dbReference>
<feature type="transmembrane region" description="Helical" evidence="6">
    <location>
        <begin position="761"/>
        <end position="780"/>
    </location>
</feature>
<name>A0A937FUT8_9BACT</name>
<comment type="caution">
    <text evidence="9">The sequence shown here is derived from an EMBL/GenBank/DDBJ whole genome shotgun (WGS) entry which is preliminary data.</text>
</comment>
<evidence type="ECO:0000313" key="10">
    <source>
        <dbReference type="Proteomes" id="UP000614216"/>
    </source>
</evidence>
<dbReference type="InterPro" id="IPR025857">
    <property type="entry name" value="MacB_PCD"/>
</dbReference>
<feature type="transmembrane region" description="Helical" evidence="6">
    <location>
        <begin position="379"/>
        <end position="400"/>
    </location>
</feature>
<dbReference type="Pfam" id="PF02687">
    <property type="entry name" value="FtsX"/>
    <property type="match status" value="2"/>
</dbReference>
<dbReference type="RefSeq" id="WP_202854437.1">
    <property type="nucleotide sequence ID" value="NZ_JAEUGD010000002.1"/>
</dbReference>
<feature type="transmembrane region" description="Helical" evidence="6">
    <location>
        <begin position="339"/>
        <end position="359"/>
    </location>
</feature>
<evidence type="ECO:0000256" key="5">
    <source>
        <dbReference type="ARBA" id="ARBA00023136"/>
    </source>
</evidence>
<evidence type="ECO:0000259" key="8">
    <source>
        <dbReference type="Pfam" id="PF12704"/>
    </source>
</evidence>
<dbReference type="PANTHER" id="PTHR30572">
    <property type="entry name" value="MEMBRANE COMPONENT OF TRANSPORTER-RELATED"/>
    <property type="match status" value="1"/>
</dbReference>
<evidence type="ECO:0000256" key="1">
    <source>
        <dbReference type="ARBA" id="ARBA00004651"/>
    </source>
</evidence>
<feature type="transmembrane region" description="Helical" evidence="6">
    <location>
        <begin position="671"/>
        <end position="695"/>
    </location>
</feature>
<evidence type="ECO:0000259" key="7">
    <source>
        <dbReference type="Pfam" id="PF02687"/>
    </source>
</evidence>
<evidence type="ECO:0000256" key="6">
    <source>
        <dbReference type="SAM" id="Phobius"/>
    </source>
</evidence>
<keyword evidence="4 6" id="KW-1133">Transmembrane helix</keyword>
<dbReference type="GO" id="GO:0022857">
    <property type="term" value="F:transmembrane transporter activity"/>
    <property type="evidence" value="ECO:0007669"/>
    <property type="project" value="TreeGrafter"/>
</dbReference>
<dbReference type="Proteomes" id="UP000614216">
    <property type="component" value="Unassembled WGS sequence"/>
</dbReference>
<dbReference type="PANTHER" id="PTHR30572:SF18">
    <property type="entry name" value="ABC-TYPE MACROLIDE FAMILY EXPORT SYSTEM PERMEASE COMPONENT 2"/>
    <property type="match status" value="1"/>
</dbReference>
<feature type="transmembrane region" description="Helical" evidence="6">
    <location>
        <begin position="715"/>
        <end position="741"/>
    </location>
</feature>
<feature type="transmembrane region" description="Helical" evidence="6">
    <location>
        <begin position="281"/>
        <end position="302"/>
    </location>
</feature>
<comment type="subcellular location">
    <subcellularLocation>
        <location evidence="1">Cell membrane</location>
        <topology evidence="1">Multi-pass membrane protein</topology>
    </subcellularLocation>
</comment>
<dbReference type="InterPro" id="IPR003838">
    <property type="entry name" value="ABC3_permease_C"/>
</dbReference>
<feature type="domain" description="MacB-like periplasmic core" evidence="8">
    <location>
        <begin position="20"/>
        <end position="239"/>
    </location>
</feature>